<reference evidence="3" key="1">
    <citation type="submission" date="2017-09" db="EMBL/GenBank/DDBJ databases">
        <title>Genome evolution observed in wild isolates of Caulobacter crescentus.</title>
        <authorList>
            <person name="Ely B."/>
            <person name="Wilson K."/>
            <person name="Scott D."/>
        </authorList>
    </citation>
    <scope>NUCLEOTIDE SEQUENCE [LARGE SCALE GENOMIC DNA]</scope>
    <source>
        <strain evidence="3">CB13b1a</strain>
    </source>
</reference>
<feature type="region of interest" description="Disordered" evidence="1">
    <location>
        <begin position="1"/>
        <end position="23"/>
    </location>
</feature>
<organism evidence="2 3">
    <name type="scientific">Caulobacter vibrioides</name>
    <name type="common">Caulobacter crescentus</name>
    <dbReference type="NCBI Taxonomy" id="155892"/>
    <lineage>
        <taxon>Bacteria</taxon>
        <taxon>Pseudomonadati</taxon>
        <taxon>Pseudomonadota</taxon>
        <taxon>Alphaproteobacteria</taxon>
        <taxon>Caulobacterales</taxon>
        <taxon>Caulobacteraceae</taxon>
        <taxon>Caulobacter</taxon>
    </lineage>
</organism>
<proteinExistence type="predicted"/>
<name>A0A290MZ04_CAUVI</name>
<dbReference type="AlphaFoldDB" id="A0A290MZ04"/>
<dbReference type="EMBL" id="CP023315">
    <property type="protein sequence ID" value="ATC32864.1"/>
    <property type="molecule type" value="Genomic_DNA"/>
</dbReference>
<accession>A0A290MZ04</accession>
<evidence type="ECO:0000313" key="3">
    <source>
        <dbReference type="Proteomes" id="UP000217311"/>
    </source>
</evidence>
<evidence type="ECO:0000313" key="2">
    <source>
        <dbReference type="EMBL" id="ATC32864.1"/>
    </source>
</evidence>
<dbReference type="Proteomes" id="UP000217311">
    <property type="component" value="Chromosome"/>
</dbReference>
<evidence type="ECO:0000256" key="1">
    <source>
        <dbReference type="SAM" id="MobiDB-lite"/>
    </source>
</evidence>
<dbReference type="RefSeq" id="WP_096052266.1">
    <property type="nucleotide sequence ID" value="NZ_CP023315.3"/>
</dbReference>
<protein>
    <submittedName>
        <fullName evidence="2">Uncharacterized protein</fullName>
    </submittedName>
</protein>
<gene>
    <name evidence="2" type="ORF">CA606_11280</name>
</gene>
<sequence length="61" mass="6403">MDAPSPPPTQTLTPANDGPPISEKGQAALLTLARLIGRQIAREEFARRMAAANAETDDTSA</sequence>